<proteinExistence type="predicted"/>
<sequence length="59" mass="6785">MEHRQLLPPHPVGPEGQKFLAELSKKELELHRLAVERLGSSYFVEKSHLFRKYIATGGK</sequence>
<reference evidence="1" key="1">
    <citation type="journal article" date="2020" name="Nature">
        <title>Giant virus diversity and host interactions through global metagenomics.</title>
        <authorList>
            <person name="Schulz F."/>
            <person name="Roux S."/>
            <person name="Paez-Espino D."/>
            <person name="Jungbluth S."/>
            <person name="Walsh D.A."/>
            <person name="Denef V.J."/>
            <person name="McMahon K.D."/>
            <person name="Konstantinidis K.T."/>
            <person name="Eloe-Fadrosh E.A."/>
            <person name="Kyrpides N.C."/>
            <person name="Woyke T."/>
        </authorList>
    </citation>
    <scope>NUCLEOTIDE SEQUENCE</scope>
    <source>
        <strain evidence="1">GVMAG-M-3300023184-62</strain>
    </source>
</reference>
<evidence type="ECO:0000313" key="1">
    <source>
        <dbReference type="EMBL" id="QHT90111.1"/>
    </source>
</evidence>
<accession>A0A6C0IAP6</accession>
<dbReference type="EMBL" id="MN740152">
    <property type="protein sequence ID" value="QHT90111.1"/>
    <property type="molecule type" value="Genomic_DNA"/>
</dbReference>
<organism evidence="1">
    <name type="scientific">viral metagenome</name>
    <dbReference type="NCBI Taxonomy" id="1070528"/>
    <lineage>
        <taxon>unclassified sequences</taxon>
        <taxon>metagenomes</taxon>
        <taxon>organismal metagenomes</taxon>
    </lineage>
</organism>
<name>A0A6C0IAP6_9ZZZZ</name>
<dbReference type="AlphaFoldDB" id="A0A6C0IAP6"/>
<protein>
    <submittedName>
        <fullName evidence="1">Uncharacterized protein</fullName>
    </submittedName>
</protein>